<keyword evidence="3" id="KW-1185">Reference proteome</keyword>
<gene>
    <name evidence="2" type="ORF">CCAX7_27550</name>
</gene>
<sequence>MRNRILRTLALGTVLGAWALGAAAHADITINFDDVYAGEVVNNTYSASKGVTFIGEGGAFYTDVQAIDTTSSSAPNSLDGSNGAVDILFDTTKYKSGIDKFSVDLVADPLGYGSSNASYGFYDKNGALLFSLDHVDQTFSHTLTVTGSGIQKVVLAGDAYYDNVNFHPVPEPGTVAAMIVGLAGLGALMLRRKRLS</sequence>
<dbReference type="AlphaFoldDB" id="A0A402CTJ4"/>
<name>A0A402CTJ4_9BACT</name>
<organism evidence="2 3">
    <name type="scientific">Capsulimonas corticalis</name>
    <dbReference type="NCBI Taxonomy" id="2219043"/>
    <lineage>
        <taxon>Bacteria</taxon>
        <taxon>Bacillati</taxon>
        <taxon>Armatimonadota</taxon>
        <taxon>Armatimonadia</taxon>
        <taxon>Capsulimonadales</taxon>
        <taxon>Capsulimonadaceae</taxon>
        <taxon>Capsulimonas</taxon>
    </lineage>
</organism>
<protein>
    <recommendedName>
        <fullName evidence="1">Ice-binding protein C-terminal domain-containing protein</fullName>
    </recommendedName>
</protein>
<proteinExistence type="predicted"/>
<dbReference type="RefSeq" id="WP_119320699.1">
    <property type="nucleotide sequence ID" value="NZ_AP025739.1"/>
</dbReference>
<dbReference type="NCBIfam" id="TIGR02595">
    <property type="entry name" value="PEP_CTERM"/>
    <property type="match status" value="1"/>
</dbReference>
<dbReference type="Pfam" id="PF07589">
    <property type="entry name" value="PEP-CTERM"/>
    <property type="match status" value="1"/>
</dbReference>
<feature type="domain" description="Ice-binding protein C-terminal" evidence="1">
    <location>
        <begin position="168"/>
        <end position="193"/>
    </location>
</feature>
<reference evidence="2 3" key="1">
    <citation type="journal article" date="2019" name="Int. J. Syst. Evol. Microbiol.">
        <title>Capsulimonas corticalis gen. nov., sp. nov., an aerobic capsulated bacterium, of a novel bacterial order, Capsulimonadales ord. nov., of the class Armatimonadia of the phylum Armatimonadetes.</title>
        <authorList>
            <person name="Li J."/>
            <person name="Kudo C."/>
            <person name="Tonouchi A."/>
        </authorList>
    </citation>
    <scope>NUCLEOTIDE SEQUENCE [LARGE SCALE GENOMIC DNA]</scope>
    <source>
        <strain evidence="2 3">AX-7</strain>
    </source>
</reference>
<evidence type="ECO:0000313" key="3">
    <source>
        <dbReference type="Proteomes" id="UP000287394"/>
    </source>
</evidence>
<dbReference type="EMBL" id="AP025739">
    <property type="protein sequence ID" value="BDI30704.1"/>
    <property type="molecule type" value="Genomic_DNA"/>
</dbReference>
<evidence type="ECO:0000313" key="2">
    <source>
        <dbReference type="EMBL" id="BDI30704.1"/>
    </source>
</evidence>
<dbReference type="Proteomes" id="UP000287394">
    <property type="component" value="Chromosome"/>
</dbReference>
<evidence type="ECO:0000259" key="1">
    <source>
        <dbReference type="Pfam" id="PF07589"/>
    </source>
</evidence>
<dbReference type="InterPro" id="IPR013424">
    <property type="entry name" value="Ice-binding_C"/>
</dbReference>
<accession>A0A402CTJ4</accession>
<dbReference type="KEGG" id="ccot:CCAX7_27550"/>